<sequence>MRSEGMEMEWSEFEKRVLQTLKGCQERKDNPLIWAMEIGKWAVRVPSPELGEVLVSHLCFHNNHPSLWKFLHQALSSTLLFPLHVLSLLTARVIPRRLSQPEAYRIYLELVSRYAFAFDPIPADASKDKIVKDVDHALHLSQIYEVRVRDLGHAWVLFFFSVIVRLIDSTLNDWGLLITSLDRPSLEFGSADHHDEDTDSKESHNSERNENRKQLQRMNSLMAMEVLGKLTESRKAMVLLRLVRLNMPEKFNGLLQRVQFLKAHQLASSDLKPRIQLLAKFLANIQRVLGFEYRLNRHKLIGMLINVGSHKPVSHCDSESGKSACWIPLDIYMENAMDGKQLPIKSATDVLAEAMHLTFTCICNCPSNFIEEAMHLETTRVTLVSNFDSITAEAIISLQVLNQASWQETFLALWLSALRLVQRERDPLEGPIPHLEARLSVLLSIVPLAISKVLEDETKLYTSPCKTTTMSGSEETGYGHDVDGKPHTSRKQGLICSLQVIGQFSSLLCPPASVVGAANSAAAKAAGFILNSKNAGLGGGSHVGNMRHLILEACIARNLIDTSAYFWPGYVSVSAVSPSETSVIEKSPWSIFMEGERLSGSLIDSLFTTSASSLVEIEKIYHIALNGSEEEKSAAAKILCGASLRRGWNIQEHVVSFVVKLLSPPVPSDYIGPRSHLIDYMPMLSAILFGASSIDTVHILSLHGMVYYCSVDCLVICIFKLGNSEGLKNFLFLQVPEVAASLMPLCEVFGSLKPTSSNKSSMEDNPSVHMVFSLAFLLLIRLWKFYRPPLEQCMMEHGGAAGGELTLEYLLFLRNSRIASSQHEKNSISAQIEYASDMPIYIDSYPKLQAWYCQNKSCISSTLSSISRGNPVHQVANEILNMLYWKVTKTGSEFTGEEAYQKPLLPAWEVLEAIPYVLEAILSACAHGRLSPRDLTTGLRDLVDFLPASLVAIISYFSAEVTRGIWKPVPMNGSDWPSPAAILQSVESEIKEILADVGVNALRCSSEISPILLPLPMAVLVSLTITFKLDKSLEYIHAVAGPALENCASGCPWPSMPIIGSLWAQKVSRWHDFIVVSCSRSVFRQDKEAVAQLIGSCFTSFLGSLHVTSLSLSNQSSVNGLLGFTIPSCSIRPSVAPGFLYLRSCRAIQNVQYVNDVIVGRVAGYAKELGTRWVSMNSPCLKSSETSLCVAASKAREVATLGASLLCVTGGVQLVQELYRETIPTWLLSAKQDTLGEVDAISHVLEGYAMAYLLILSGSIVWGVGAKLPSSASSRRPRIVGIHMDFLARVLEGNISLGCNPATWKAYVSCLMGLMVNFTPTWIEQVKLESLRNLASGLRGWHECELALSLLERGGAAAIGSVAELVTAIS</sequence>
<dbReference type="InterPro" id="IPR039638">
    <property type="entry name" value="MED33A/B"/>
</dbReference>
<feature type="compositionally biased region" description="Basic and acidic residues" evidence="1">
    <location>
        <begin position="190"/>
        <end position="213"/>
    </location>
</feature>
<dbReference type="EMBL" id="JAEACU010000011">
    <property type="protein sequence ID" value="KAH7515144.1"/>
    <property type="molecule type" value="Genomic_DNA"/>
</dbReference>
<evidence type="ECO:0000313" key="3">
    <source>
        <dbReference type="Proteomes" id="UP000813462"/>
    </source>
</evidence>
<dbReference type="Proteomes" id="UP000813462">
    <property type="component" value="Unassembled WGS sequence"/>
</dbReference>
<dbReference type="GO" id="GO:0016592">
    <property type="term" value="C:mediator complex"/>
    <property type="evidence" value="ECO:0007669"/>
    <property type="project" value="InterPro"/>
</dbReference>
<evidence type="ECO:0008006" key="4">
    <source>
        <dbReference type="Google" id="ProtNLM"/>
    </source>
</evidence>
<evidence type="ECO:0000313" key="2">
    <source>
        <dbReference type="EMBL" id="KAH7515144.1"/>
    </source>
</evidence>
<dbReference type="PANTHER" id="PTHR33739">
    <property type="entry name" value="OS07G0681500 PROTEIN"/>
    <property type="match status" value="1"/>
</dbReference>
<name>A0A978UK13_ZIZJJ</name>
<organism evidence="2 3">
    <name type="scientific">Ziziphus jujuba var. spinosa</name>
    <dbReference type="NCBI Taxonomy" id="714518"/>
    <lineage>
        <taxon>Eukaryota</taxon>
        <taxon>Viridiplantae</taxon>
        <taxon>Streptophyta</taxon>
        <taxon>Embryophyta</taxon>
        <taxon>Tracheophyta</taxon>
        <taxon>Spermatophyta</taxon>
        <taxon>Magnoliopsida</taxon>
        <taxon>eudicotyledons</taxon>
        <taxon>Gunneridae</taxon>
        <taxon>Pentapetalae</taxon>
        <taxon>rosids</taxon>
        <taxon>fabids</taxon>
        <taxon>Rosales</taxon>
        <taxon>Rhamnaceae</taxon>
        <taxon>Paliureae</taxon>
        <taxon>Ziziphus</taxon>
    </lineage>
</organism>
<dbReference type="PANTHER" id="PTHR33739:SF3">
    <property type="entry name" value="OS07G0681500 PROTEIN"/>
    <property type="match status" value="1"/>
</dbReference>
<gene>
    <name evidence="2" type="ORF">FEM48_Zijuj11G0164700</name>
</gene>
<dbReference type="GO" id="GO:2000762">
    <property type="term" value="P:regulation of phenylpropanoid metabolic process"/>
    <property type="evidence" value="ECO:0007669"/>
    <property type="project" value="InterPro"/>
</dbReference>
<protein>
    <recommendedName>
        <fullName evidence="4">Mediator of RNA polymerase II transcription subunit 33A</fullName>
    </recommendedName>
</protein>
<comment type="caution">
    <text evidence="2">The sequence shown here is derived from an EMBL/GenBank/DDBJ whole genome shotgun (WGS) entry which is preliminary data.</text>
</comment>
<feature type="region of interest" description="Disordered" evidence="1">
    <location>
        <begin position="189"/>
        <end position="215"/>
    </location>
</feature>
<proteinExistence type="predicted"/>
<accession>A0A978UK13</accession>
<reference evidence="2" key="1">
    <citation type="journal article" date="2021" name="Front. Plant Sci.">
        <title>Chromosome-Scale Genome Assembly for Chinese Sour Jujube and Insights Into Its Genome Evolution and Domestication Signature.</title>
        <authorList>
            <person name="Shen L.-Y."/>
            <person name="Luo H."/>
            <person name="Wang X.-L."/>
            <person name="Wang X.-M."/>
            <person name="Qiu X.-J."/>
            <person name="Liu H."/>
            <person name="Zhou S.-S."/>
            <person name="Jia K.-H."/>
            <person name="Nie S."/>
            <person name="Bao Y.-T."/>
            <person name="Zhang R.-G."/>
            <person name="Yun Q.-Z."/>
            <person name="Chai Y.-H."/>
            <person name="Lu J.-Y."/>
            <person name="Li Y."/>
            <person name="Zhao S.-W."/>
            <person name="Mao J.-F."/>
            <person name="Jia S.-G."/>
            <person name="Mao Y.-M."/>
        </authorList>
    </citation>
    <scope>NUCLEOTIDE SEQUENCE</scope>
    <source>
        <strain evidence="2">AT0</strain>
        <tissue evidence="2">Leaf</tissue>
    </source>
</reference>
<evidence type="ECO:0000256" key="1">
    <source>
        <dbReference type="SAM" id="MobiDB-lite"/>
    </source>
</evidence>